<dbReference type="InterPro" id="IPR000560">
    <property type="entry name" value="His_Pase_clade-2"/>
</dbReference>
<keyword evidence="1" id="KW-0378">Hydrolase</keyword>
<comment type="caution">
    <text evidence="2">The sequence shown here is derived from an EMBL/GenBank/DDBJ whole genome shotgun (WGS) entry which is preliminary data.</text>
</comment>
<dbReference type="SUPFAM" id="SSF53254">
    <property type="entry name" value="Phosphoglycerate mutase-like"/>
    <property type="match status" value="1"/>
</dbReference>
<evidence type="ECO:0008006" key="4">
    <source>
        <dbReference type="Google" id="ProtNLM"/>
    </source>
</evidence>
<dbReference type="AlphaFoldDB" id="A0A5B0PC26"/>
<evidence type="ECO:0000313" key="3">
    <source>
        <dbReference type="Proteomes" id="UP000324748"/>
    </source>
</evidence>
<dbReference type="Pfam" id="PF00328">
    <property type="entry name" value="His_Phos_2"/>
    <property type="match status" value="1"/>
</dbReference>
<dbReference type="InterPro" id="IPR033379">
    <property type="entry name" value="Acid_Pase_AS"/>
</dbReference>
<dbReference type="OrthoDB" id="6509975at2759"/>
<dbReference type="FunFam" id="3.40.50.1240:FF:000033">
    <property type="entry name" value="Chromosome 12, whole genome shotgun sequence"/>
    <property type="match status" value="1"/>
</dbReference>
<name>A0A5B0PC26_PUCGR</name>
<organism evidence="2 3">
    <name type="scientific">Puccinia graminis f. sp. tritici</name>
    <dbReference type="NCBI Taxonomy" id="56615"/>
    <lineage>
        <taxon>Eukaryota</taxon>
        <taxon>Fungi</taxon>
        <taxon>Dikarya</taxon>
        <taxon>Basidiomycota</taxon>
        <taxon>Pucciniomycotina</taxon>
        <taxon>Pucciniomycetes</taxon>
        <taxon>Pucciniales</taxon>
        <taxon>Pucciniaceae</taxon>
        <taxon>Puccinia</taxon>
    </lineage>
</organism>
<protein>
    <recommendedName>
        <fullName evidence="4">Phosphoglycerate mutase-like protein</fullName>
    </recommendedName>
</protein>
<dbReference type="CDD" id="cd07061">
    <property type="entry name" value="HP_HAP_like"/>
    <property type="match status" value="1"/>
</dbReference>
<reference evidence="2 3" key="1">
    <citation type="submission" date="2019-05" db="EMBL/GenBank/DDBJ databases">
        <title>Emergence of the Ug99 lineage of the wheat stem rust pathogen through somatic hybridization.</title>
        <authorList>
            <person name="Li F."/>
            <person name="Upadhyaya N.M."/>
            <person name="Sperschneider J."/>
            <person name="Matny O."/>
            <person name="Nguyen-Phuc H."/>
            <person name="Mago R."/>
            <person name="Raley C."/>
            <person name="Miller M.E."/>
            <person name="Silverstein K.A.T."/>
            <person name="Henningsen E."/>
            <person name="Hirsch C.D."/>
            <person name="Visser B."/>
            <person name="Pretorius Z.A."/>
            <person name="Steffenson B.J."/>
            <person name="Schwessinger B."/>
            <person name="Dodds P.N."/>
            <person name="Figueroa M."/>
        </authorList>
    </citation>
    <scope>NUCLEOTIDE SEQUENCE [LARGE SCALE GENOMIC DNA]</scope>
    <source>
        <strain evidence="2">21-0</strain>
    </source>
</reference>
<keyword evidence="3" id="KW-1185">Reference proteome</keyword>
<proteinExistence type="predicted"/>
<gene>
    <name evidence="2" type="ORF">PGT21_036675</name>
</gene>
<dbReference type="EMBL" id="VSWC01000066">
    <property type="protein sequence ID" value="KAA1098586.1"/>
    <property type="molecule type" value="Genomic_DNA"/>
</dbReference>
<dbReference type="PANTHER" id="PTHR20963">
    <property type="entry name" value="MULTIPLE INOSITOL POLYPHOSPHATE PHOSPHATASE-RELATED"/>
    <property type="match status" value="1"/>
</dbReference>
<dbReference type="Proteomes" id="UP000324748">
    <property type="component" value="Unassembled WGS sequence"/>
</dbReference>
<accession>A0A5B0PC26</accession>
<dbReference type="PROSITE" id="PS00616">
    <property type="entry name" value="HIS_ACID_PHOSPHAT_1"/>
    <property type="match status" value="1"/>
</dbReference>
<evidence type="ECO:0000256" key="1">
    <source>
        <dbReference type="ARBA" id="ARBA00022801"/>
    </source>
</evidence>
<dbReference type="PANTHER" id="PTHR20963:SF42">
    <property type="entry name" value="PHOSPHOGLYCERATE MUTASE-LIKE PROTEIN"/>
    <property type="match status" value="1"/>
</dbReference>
<dbReference type="InterPro" id="IPR029033">
    <property type="entry name" value="His_PPase_superfam"/>
</dbReference>
<dbReference type="GO" id="GO:0003993">
    <property type="term" value="F:acid phosphatase activity"/>
    <property type="evidence" value="ECO:0007669"/>
    <property type="project" value="TreeGrafter"/>
</dbReference>
<dbReference type="Gene3D" id="3.40.50.1240">
    <property type="entry name" value="Phosphoglycerate mutase-like"/>
    <property type="match status" value="1"/>
</dbReference>
<evidence type="ECO:0000313" key="2">
    <source>
        <dbReference type="EMBL" id="KAA1098586.1"/>
    </source>
</evidence>
<sequence>MHEGTLAPSKMASHPILYLSTLAILIIQFHSTSQQLSSFPPIDQVGYLGKTQFGAQPDLINSARQPLLENHFPILEPNGTAAHQSHSDDPDFIVSRHWGNLSPMFSLPPNTFGIQSGPEVPSGCQINQVHLVHRHGARYPTSGTLLPQFGQMIQAAQDNGTLQATGDLAFLNRWKFKLGSEVLTPFGRSQMFQLGVSYRQKYGFLLPFDPDQPHDEQKQALPVFRTTSQHRMYHSALNFAAGFFGLPLEGKYHQSIIIENKGFNNSLAPYLSCPNSQLPQRADAGPRASQIWKDVSLKEAQKRLNQLVSGIQFSISDINTMQALCAYESVALGTSEFCDLFTPGEWKDFTYANDLEFWYSSSFGNPDSAALGAGWAEELLARLTQISPTTGMTSINLTLDANPVTFPLDQSIYVDATHDTVLTAIVVALNLTSLAQSGPLPTDKRLEPRSFTSTHISPFGAQLAAQVLTCPTAPGSSSTSKSIRFILNDAVVPLDGLQGCEPNNSTGLCDLDNFITGLEERLSQIDYQKTCFGT</sequence>